<name>A0AAE1XHJ3_9LAMI</name>
<evidence type="ECO:0000313" key="1">
    <source>
        <dbReference type="EMBL" id="KAK4412065.1"/>
    </source>
</evidence>
<dbReference type="AlphaFoldDB" id="A0AAE1XHJ3"/>
<organism evidence="1 2">
    <name type="scientific">Sesamum alatum</name>
    <dbReference type="NCBI Taxonomy" id="300844"/>
    <lineage>
        <taxon>Eukaryota</taxon>
        <taxon>Viridiplantae</taxon>
        <taxon>Streptophyta</taxon>
        <taxon>Embryophyta</taxon>
        <taxon>Tracheophyta</taxon>
        <taxon>Spermatophyta</taxon>
        <taxon>Magnoliopsida</taxon>
        <taxon>eudicotyledons</taxon>
        <taxon>Gunneridae</taxon>
        <taxon>Pentapetalae</taxon>
        <taxon>asterids</taxon>
        <taxon>lamiids</taxon>
        <taxon>Lamiales</taxon>
        <taxon>Pedaliaceae</taxon>
        <taxon>Sesamum</taxon>
    </lineage>
</organism>
<keyword evidence="2" id="KW-1185">Reference proteome</keyword>
<reference evidence="1" key="2">
    <citation type="journal article" date="2024" name="Plant">
        <title>Genomic evolution and insights into agronomic trait innovations of Sesamum species.</title>
        <authorList>
            <person name="Miao H."/>
            <person name="Wang L."/>
            <person name="Qu L."/>
            <person name="Liu H."/>
            <person name="Sun Y."/>
            <person name="Le M."/>
            <person name="Wang Q."/>
            <person name="Wei S."/>
            <person name="Zheng Y."/>
            <person name="Lin W."/>
            <person name="Duan Y."/>
            <person name="Cao H."/>
            <person name="Xiong S."/>
            <person name="Wang X."/>
            <person name="Wei L."/>
            <person name="Li C."/>
            <person name="Ma Q."/>
            <person name="Ju M."/>
            <person name="Zhao R."/>
            <person name="Li G."/>
            <person name="Mu C."/>
            <person name="Tian Q."/>
            <person name="Mei H."/>
            <person name="Zhang T."/>
            <person name="Gao T."/>
            <person name="Zhang H."/>
        </authorList>
    </citation>
    <scope>NUCLEOTIDE SEQUENCE</scope>
    <source>
        <strain evidence="1">3651</strain>
    </source>
</reference>
<reference evidence="1" key="1">
    <citation type="submission" date="2020-06" db="EMBL/GenBank/DDBJ databases">
        <authorList>
            <person name="Li T."/>
            <person name="Hu X."/>
            <person name="Zhang T."/>
            <person name="Song X."/>
            <person name="Zhang H."/>
            <person name="Dai N."/>
            <person name="Sheng W."/>
            <person name="Hou X."/>
            <person name="Wei L."/>
        </authorList>
    </citation>
    <scope>NUCLEOTIDE SEQUENCE</scope>
    <source>
        <strain evidence="1">3651</strain>
        <tissue evidence="1">Leaf</tissue>
    </source>
</reference>
<dbReference type="Proteomes" id="UP001293254">
    <property type="component" value="Unassembled WGS sequence"/>
</dbReference>
<evidence type="ECO:0000313" key="2">
    <source>
        <dbReference type="Proteomes" id="UP001293254"/>
    </source>
</evidence>
<gene>
    <name evidence="1" type="ORF">Salat_2973400</name>
</gene>
<sequence length="188" mass="21464">MAKSSDTRQRKNLLIEGNWGSEFGSGEAEKALTYELTAALTRAQQLDQGQGGGLPLIKLKEIEVRRRGRERKRLKKGRVTASLMIKCHSRPEDGNQRRRLNGLAYADEIKKRACSALTSNWVKPLFFAPFLTDLLDFFLPWIEFLFPSETIEVVLVLRSNLLLISICPQSNKQSMSKGWRKSKTKRKL</sequence>
<dbReference type="EMBL" id="JACGWO010000035">
    <property type="protein sequence ID" value="KAK4412065.1"/>
    <property type="molecule type" value="Genomic_DNA"/>
</dbReference>
<protein>
    <submittedName>
        <fullName evidence="1">Uncharacterized protein</fullName>
    </submittedName>
</protein>
<proteinExistence type="predicted"/>
<accession>A0AAE1XHJ3</accession>
<comment type="caution">
    <text evidence="1">The sequence shown here is derived from an EMBL/GenBank/DDBJ whole genome shotgun (WGS) entry which is preliminary data.</text>
</comment>